<dbReference type="InterPro" id="IPR021647">
    <property type="entry name" value="CusF_Ec"/>
</dbReference>
<dbReference type="PROSITE" id="PS51257">
    <property type="entry name" value="PROKAR_LIPOPROTEIN"/>
    <property type="match status" value="1"/>
</dbReference>
<protein>
    <recommendedName>
        <fullName evidence="4">Copper-binding protein</fullName>
    </recommendedName>
</protein>
<organism evidence="2 3">
    <name type="scientific">Henriciella barbarensis</name>
    <dbReference type="NCBI Taxonomy" id="86342"/>
    <lineage>
        <taxon>Bacteria</taxon>
        <taxon>Pseudomonadati</taxon>
        <taxon>Pseudomonadota</taxon>
        <taxon>Alphaproteobacteria</taxon>
        <taxon>Hyphomonadales</taxon>
        <taxon>Hyphomonadaceae</taxon>
        <taxon>Henriciella</taxon>
    </lineage>
</organism>
<feature type="signal peptide" evidence="1">
    <location>
        <begin position="1"/>
        <end position="25"/>
    </location>
</feature>
<dbReference type="AlphaFoldDB" id="A0A399QY95"/>
<dbReference type="Proteomes" id="UP000265431">
    <property type="component" value="Unassembled WGS sequence"/>
</dbReference>
<sequence>MNKLLFSTLGLASLSLAACSEPTDAGEDKADAVAPPPAQVEVSDASSSTDLIGRATGIVQSIDMNRNFVTIDHGPIDGVGMGAMTMGFRLMGGADLSRLAEGDDVAFKVKRGRDGSYRIMAICNMAIGGEDCLDAMMKR</sequence>
<evidence type="ECO:0008006" key="4">
    <source>
        <dbReference type="Google" id="ProtNLM"/>
    </source>
</evidence>
<feature type="chain" id="PRO_5017200991" description="Copper-binding protein" evidence="1">
    <location>
        <begin position="26"/>
        <end position="139"/>
    </location>
</feature>
<evidence type="ECO:0000313" key="3">
    <source>
        <dbReference type="Proteomes" id="UP000265431"/>
    </source>
</evidence>
<evidence type="ECO:0000256" key="1">
    <source>
        <dbReference type="SAM" id="SignalP"/>
    </source>
</evidence>
<evidence type="ECO:0000313" key="2">
    <source>
        <dbReference type="EMBL" id="RIJ22482.1"/>
    </source>
</evidence>
<reference evidence="2 3" key="1">
    <citation type="submission" date="2018-08" db="EMBL/GenBank/DDBJ databases">
        <title>Henriciella mobilis sp. nov., isolated from seawater.</title>
        <authorList>
            <person name="Cheng H."/>
            <person name="Wu Y.-H."/>
            <person name="Xu X.-W."/>
            <person name="Guo L.-L."/>
        </authorList>
    </citation>
    <scope>NUCLEOTIDE SEQUENCE [LARGE SCALE GENOMIC DNA]</scope>
    <source>
        <strain evidence="2 3">CCUG66934</strain>
    </source>
</reference>
<comment type="caution">
    <text evidence="2">The sequence shown here is derived from an EMBL/GenBank/DDBJ whole genome shotgun (WGS) entry which is preliminary data.</text>
</comment>
<accession>A0A399QY95</accession>
<dbReference type="Gene3D" id="2.40.50.320">
    <property type="entry name" value="Copper binding periplasmic protein CusF"/>
    <property type="match status" value="1"/>
</dbReference>
<proteinExistence type="predicted"/>
<dbReference type="OrthoDB" id="9816061at2"/>
<gene>
    <name evidence="2" type="ORF">D1224_10840</name>
</gene>
<dbReference type="RefSeq" id="WP_119379985.1">
    <property type="nucleotide sequence ID" value="NZ_QWGB01000006.1"/>
</dbReference>
<dbReference type="EMBL" id="QWGB01000006">
    <property type="protein sequence ID" value="RIJ22482.1"/>
    <property type="molecule type" value="Genomic_DNA"/>
</dbReference>
<dbReference type="Pfam" id="PF11604">
    <property type="entry name" value="CusF_Ec"/>
    <property type="match status" value="1"/>
</dbReference>
<keyword evidence="1" id="KW-0732">Signal</keyword>
<name>A0A399QY95_9PROT</name>
<dbReference type="InterPro" id="IPR042230">
    <property type="entry name" value="CusF_sf"/>
</dbReference>
<keyword evidence="3" id="KW-1185">Reference proteome</keyword>